<keyword evidence="2" id="KW-0732">Signal</keyword>
<keyword evidence="8" id="KW-0812">Transmembrane</keyword>
<evidence type="ECO:0000313" key="11">
    <source>
        <dbReference type="Proteomes" id="UP000308530"/>
    </source>
</evidence>
<feature type="transmembrane region" description="Helical" evidence="8">
    <location>
        <begin position="21"/>
        <end position="39"/>
    </location>
</feature>
<evidence type="ECO:0000256" key="5">
    <source>
        <dbReference type="ARBA" id="ARBA00022984"/>
    </source>
</evidence>
<dbReference type="Gene3D" id="3.30.70.1070">
    <property type="entry name" value="Sporulation related repeat"/>
    <property type="match status" value="1"/>
</dbReference>
<keyword evidence="8" id="KW-1133">Transmembrane helix</keyword>
<dbReference type="InterPro" id="IPR001967">
    <property type="entry name" value="Peptidase_S11_N"/>
</dbReference>
<accession>A0ABX6QPC4</accession>
<dbReference type="PRINTS" id="PR00725">
    <property type="entry name" value="DADACBPTASE1"/>
</dbReference>
<evidence type="ECO:0000256" key="7">
    <source>
        <dbReference type="RuleBase" id="RU004016"/>
    </source>
</evidence>
<evidence type="ECO:0000256" key="2">
    <source>
        <dbReference type="ARBA" id="ARBA00022729"/>
    </source>
</evidence>
<dbReference type="InterPro" id="IPR012338">
    <property type="entry name" value="Beta-lactam/transpept-like"/>
</dbReference>
<keyword evidence="5" id="KW-0573">Peptidoglycan synthesis</keyword>
<name>A0ABX6QPC4_9HYPH</name>
<evidence type="ECO:0000256" key="4">
    <source>
        <dbReference type="ARBA" id="ARBA00022960"/>
    </source>
</evidence>
<dbReference type="InterPro" id="IPR007730">
    <property type="entry name" value="SPOR-like_dom"/>
</dbReference>
<organism evidence="10 11">
    <name type="scientific">Peteryoungia desertarenae</name>
    <dbReference type="NCBI Taxonomy" id="1813451"/>
    <lineage>
        <taxon>Bacteria</taxon>
        <taxon>Pseudomonadati</taxon>
        <taxon>Pseudomonadota</taxon>
        <taxon>Alphaproteobacteria</taxon>
        <taxon>Hyphomicrobiales</taxon>
        <taxon>Rhizobiaceae</taxon>
        <taxon>Peteryoungia</taxon>
    </lineage>
</organism>
<dbReference type="PANTHER" id="PTHR21581:SF6">
    <property type="entry name" value="TRAFFICKING PROTEIN PARTICLE COMPLEX SUBUNIT 12"/>
    <property type="match status" value="1"/>
</dbReference>
<evidence type="ECO:0000256" key="1">
    <source>
        <dbReference type="ARBA" id="ARBA00007164"/>
    </source>
</evidence>
<sequence length="484" mass="50212">MSFVVLTSNGTFSLITGLRRSFLVVVAAFLAVGIGLAPANANPKYAGIVIDANTGKVLYNENGDSLRYPASLTKMMTLYMVFEALESGRISLSSRVPVSKNAAAEPPSKLGVGAGRSVTVEQAILALVTRSANDIATAVAEHLGGSERRFAEMMTAKARSLGMSRTTYRNAHGLPNSAQTTTARDQAILSLALRQHYPQYYKYFSTRSFRFGNSTIGNHNRLLGAVRGVDGIKTGYTRASGFNLATSAQANGRSIVAVVMGGTTSARRNAQMTSLVQRYLPRASTRGNGALIAKKNTAVAPATVAALPVVLPQRGPLPTARYSGATTASAFVSPNSQTGAGSTALGAMTAPVPAAPVPQPAPAFIPDQGASLAEAAPSPSVAAATAQTASIDTTTTASIPQSGWIVQVGTSPERETAMGLLTKAQERGGNILRSATPFTVAFDTGSATVYRARFGGFDDQRSAVNACNALKKKGIGCWAASATQ</sequence>
<keyword evidence="10" id="KW-0121">Carboxypeptidase</keyword>
<evidence type="ECO:0000313" key="10">
    <source>
        <dbReference type="EMBL" id="QLF70363.1"/>
    </source>
</evidence>
<evidence type="ECO:0000256" key="3">
    <source>
        <dbReference type="ARBA" id="ARBA00022801"/>
    </source>
</evidence>
<dbReference type="Pfam" id="PF00768">
    <property type="entry name" value="Peptidase_S11"/>
    <property type="match status" value="1"/>
</dbReference>
<dbReference type="SUPFAM" id="SSF110997">
    <property type="entry name" value="Sporulation related repeat"/>
    <property type="match status" value="1"/>
</dbReference>
<proteinExistence type="inferred from homology"/>
<keyword evidence="4" id="KW-0133">Cell shape</keyword>
<feature type="domain" description="SPOR" evidence="9">
    <location>
        <begin position="398"/>
        <end position="484"/>
    </location>
</feature>
<dbReference type="EMBL" id="CP058350">
    <property type="protein sequence ID" value="QLF70363.1"/>
    <property type="molecule type" value="Genomic_DNA"/>
</dbReference>
<reference evidence="10 11" key="1">
    <citation type="submission" date="2020-06" db="EMBL/GenBank/DDBJ databases">
        <title>Genome sequence of Rhizobium sp strain ADMK78.</title>
        <authorList>
            <person name="Rahi P."/>
        </authorList>
    </citation>
    <scope>NUCLEOTIDE SEQUENCE [LARGE SCALE GENOMIC DNA]</scope>
    <source>
        <strain evidence="10 11">ADMK78</strain>
    </source>
</reference>
<dbReference type="SUPFAM" id="SSF56601">
    <property type="entry name" value="beta-lactamase/transpeptidase-like"/>
    <property type="match status" value="1"/>
</dbReference>
<dbReference type="InterPro" id="IPR036680">
    <property type="entry name" value="SPOR-like_sf"/>
</dbReference>
<dbReference type="Pfam" id="PF05036">
    <property type="entry name" value="SPOR"/>
    <property type="match status" value="1"/>
</dbReference>
<keyword evidence="3" id="KW-0378">Hydrolase</keyword>
<keyword evidence="11" id="KW-1185">Reference proteome</keyword>
<evidence type="ECO:0000256" key="6">
    <source>
        <dbReference type="ARBA" id="ARBA00023316"/>
    </source>
</evidence>
<dbReference type="InterPro" id="IPR018044">
    <property type="entry name" value="Peptidase_S11"/>
</dbReference>
<keyword evidence="8" id="KW-0472">Membrane</keyword>
<keyword evidence="6" id="KW-0961">Cell wall biogenesis/degradation</keyword>
<dbReference type="GO" id="GO:0004180">
    <property type="term" value="F:carboxypeptidase activity"/>
    <property type="evidence" value="ECO:0007669"/>
    <property type="project" value="UniProtKB-KW"/>
</dbReference>
<dbReference type="RefSeq" id="WP_138288727.1">
    <property type="nucleotide sequence ID" value="NZ_CP058350.1"/>
</dbReference>
<keyword evidence="10" id="KW-0645">Protease</keyword>
<dbReference type="Gene3D" id="3.40.710.10">
    <property type="entry name" value="DD-peptidase/beta-lactamase superfamily"/>
    <property type="match status" value="1"/>
</dbReference>
<evidence type="ECO:0000259" key="9">
    <source>
        <dbReference type="PROSITE" id="PS51724"/>
    </source>
</evidence>
<protein>
    <submittedName>
        <fullName evidence="10">D-alanyl-D-alanine carboxypeptidase</fullName>
    </submittedName>
</protein>
<comment type="similarity">
    <text evidence="1 7">Belongs to the peptidase S11 family.</text>
</comment>
<dbReference type="PANTHER" id="PTHR21581">
    <property type="entry name" value="D-ALANYL-D-ALANINE CARBOXYPEPTIDASE"/>
    <property type="match status" value="1"/>
</dbReference>
<dbReference type="Proteomes" id="UP000308530">
    <property type="component" value="Chromosome"/>
</dbReference>
<dbReference type="PROSITE" id="PS51724">
    <property type="entry name" value="SPOR"/>
    <property type="match status" value="1"/>
</dbReference>
<evidence type="ECO:0000256" key="8">
    <source>
        <dbReference type="SAM" id="Phobius"/>
    </source>
</evidence>
<gene>
    <name evidence="10" type="ORF">FE840_012915</name>
</gene>